<feature type="region of interest" description="Disordered" evidence="1">
    <location>
        <begin position="362"/>
        <end position="381"/>
    </location>
</feature>
<evidence type="ECO:0000313" key="3">
    <source>
        <dbReference type="EMBL" id="MTH79748.1"/>
    </source>
</evidence>
<dbReference type="InterPro" id="IPR035965">
    <property type="entry name" value="PAS-like_dom_sf"/>
</dbReference>
<dbReference type="EMBL" id="WMIE01000020">
    <property type="protein sequence ID" value="MTH79748.1"/>
    <property type="molecule type" value="Genomic_DNA"/>
</dbReference>
<dbReference type="SUPFAM" id="SSF55785">
    <property type="entry name" value="PYP-like sensor domain (PAS domain)"/>
    <property type="match status" value="1"/>
</dbReference>
<dbReference type="Gene3D" id="3.30.450.20">
    <property type="entry name" value="PAS domain"/>
    <property type="match status" value="1"/>
</dbReference>
<dbReference type="Proteomes" id="UP000478183">
    <property type="component" value="Unassembled WGS sequence"/>
</dbReference>
<dbReference type="Pfam" id="PF08448">
    <property type="entry name" value="PAS_4"/>
    <property type="match status" value="1"/>
</dbReference>
<organism evidence="3 4">
    <name type="scientific">Paracoccus aestuariivivens</name>
    <dbReference type="NCBI Taxonomy" id="1820333"/>
    <lineage>
        <taxon>Bacteria</taxon>
        <taxon>Pseudomonadati</taxon>
        <taxon>Pseudomonadota</taxon>
        <taxon>Alphaproteobacteria</taxon>
        <taxon>Rhodobacterales</taxon>
        <taxon>Paracoccaceae</taxon>
        <taxon>Paracoccus</taxon>
    </lineage>
</organism>
<evidence type="ECO:0000256" key="1">
    <source>
        <dbReference type="SAM" id="MobiDB-lite"/>
    </source>
</evidence>
<dbReference type="OrthoDB" id="7819489at2"/>
<proteinExistence type="predicted"/>
<keyword evidence="4" id="KW-1185">Reference proteome</keyword>
<evidence type="ECO:0000259" key="2">
    <source>
        <dbReference type="Pfam" id="PF08448"/>
    </source>
</evidence>
<name>A0A6L6JF00_9RHOB</name>
<evidence type="ECO:0000313" key="4">
    <source>
        <dbReference type="Proteomes" id="UP000478183"/>
    </source>
</evidence>
<dbReference type="InterPro" id="IPR013656">
    <property type="entry name" value="PAS_4"/>
</dbReference>
<gene>
    <name evidence="3" type="ORF">GL286_18715</name>
</gene>
<feature type="compositionally biased region" description="Basic residues" evidence="1">
    <location>
        <begin position="368"/>
        <end position="381"/>
    </location>
</feature>
<sequence length="381" mass="41809">MPGATYSSVSELPVLIDHIDLEGAVVEVNPAQSQFLGLPPDAKKLPSLGDMYSADSVEFLLDMLGGEAKSLSSVPLWMIDRDEVEHPVVATIKRTETGWLIYKLPLSAQALSLHDEVVERVEILSGMIGEAREAYWCIEFTEPVDVTRPEDAVIEQVFNNAASWRACNRAMAQLYSVPDGLDFNDQPVARYFPDTPVNREMVRDLIRAGYRLDGAVAIDQRHNGDAILVENDFRARISDGHLVRLWGTVRDISANRAREQDLTDRADKMRDILGALPDPVLLLSADGFVLAANPAADEAFSSANLLGRAFDDVAKTSSAFQTLRIAALSRNTDEIAMTMPDAEGSPKGWLLRVAFSDGPGGQLVVTARPHRSRSRKERAVA</sequence>
<protein>
    <submittedName>
        <fullName evidence="3">PAS domain-containing protein</fullName>
    </submittedName>
</protein>
<reference evidence="3 4" key="1">
    <citation type="submission" date="2019-11" db="EMBL/GenBank/DDBJ databases">
        <authorList>
            <person name="Dong K."/>
        </authorList>
    </citation>
    <scope>NUCLEOTIDE SEQUENCE [LARGE SCALE GENOMIC DNA]</scope>
    <source>
        <strain evidence="3 4">NBRC 111993</strain>
    </source>
</reference>
<comment type="caution">
    <text evidence="3">The sequence shown here is derived from an EMBL/GenBank/DDBJ whole genome shotgun (WGS) entry which is preliminary data.</text>
</comment>
<accession>A0A6L6JF00</accession>
<dbReference type="RefSeq" id="WP_155097102.1">
    <property type="nucleotide sequence ID" value="NZ_WMIE01000020.1"/>
</dbReference>
<feature type="domain" description="PAS fold-4" evidence="2">
    <location>
        <begin position="275"/>
        <end position="362"/>
    </location>
</feature>
<dbReference type="AlphaFoldDB" id="A0A6L6JF00"/>